<dbReference type="PANTHER" id="PTHR15503:SF45">
    <property type="entry name" value="RNA-DIRECTED DNA POLYMERASE HOMOLOG"/>
    <property type="match status" value="1"/>
</dbReference>
<reference evidence="1 2" key="1">
    <citation type="submission" date="2019-08" db="EMBL/GenBank/DDBJ databases">
        <title>Draft genome sequences of two oriental melons (Cucumis melo L. var makuwa).</title>
        <authorList>
            <person name="Kwon S.-Y."/>
        </authorList>
    </citation>
    <scope>NUCLEOTIDE SEQUENCE [LARGE SCALE GENOMIC DNA]</scope>
    <source>
        <strain evidence="2">cv. Chang Bougi</strain>
        <tissue evidence="1">Leaf</tissue>
    </source>
</reference>
<dbReference type="Proteomes" id="UP000321947">
    <property type="component" value="Unassembled WGS sequence"/>
</dbReference>
<evidence type="ECO:0000313" key="2">
    <source>
        <dbReference type="Proteomes" id="UP000321947"/>
    </source>
</evidence>
<protein>
    <submittedName>
        <fullName evidence="1">Gag protease polyprotein</fullName>
    </submittedName>
</protein>
<keyword evidence="1" id="KW-0378">Hydrolase</keyword>
<organism evidence="1 2">
    <name type="scientific">Cucumis melo var. makuwa</name>
    <name type="common">Oriental melon</name>
    <dbReference type="NCBI Taxonomy" id="1194695"/>
    <lineage>
        <taxon>Eukaryota</taxon>
        <taxon>Viridiplantae</taxon>
        <taxon>Streptophyta</taxon>
        <taxon>Embryophyta</taxon>
        <taxon>Tracheophyta</taxon>
        <taxon>Spermatophyta</taxon>
        <taxon>Magnoliopsida</taxon>
        <taxon>eudicotyledons</taxon>
        <taxon>Gunneridae</taxon>
        <taxon>Pentapetalae</taxon>
        <taxon>rosids</taxon>
        <taxon>fabids</taxon>
        <taxon>Cucurbitales</taxon>
        <taxon>Cucurbitaceae</taxon>
        <taxon>Benincaseae</taxon>
        <taxon>Cucumis</taxon>
    </lineage>
</organism>
<dbReference type="AlphaFoldDB" id="A0A5D3DKY7"/>
<gene>
    <name evidence="1" type="ORF">E5676_scaffold27G00090</name>
</gene>
<dbReference type="PANTHER" id="PTHR15503">
    <property type="entry name" value="LDOC1 RELATED"/>
    <property type="match status" value="1"/>
</dbReference>
<dbReference type="InterPro" id="IPR032567">
    <property type="entry name" value="RTL1-rel"/>
</dbReference>
<dbReference type="EMBL" id="SSTD01003948">
    <property type="protein sequence ID" value="TYK24208.1"/>
    <property type="molecule type" value="Genomic_DNA"/>
</dbReference>
<proteinExistence type="predicted"/>
<dbReference type="GO" id="GO:0006508">
    <property type="term" value="P:proteolysis"/>
    <property type="evidence" value="ECO:0007669"/>
    <property type="project" value="UniProtKB-KW"/>
</dbReference>
<name>A0A5D3DKY7_CUCMM</name>
<dbReference type="GO" id="GO:0008233">
    <property type="term" value="F:peptidase activity"/>
    <property type="evidence" value="ECO:0007669"/>
    <property type="project" value="UniProtKB-KW"/>
</dbReference>
<accession>A0A5D3DKY7</accession>
<keyword evidence="1" id="KW-0645">Protease</keyword>
<comment type="caution">
    <text evidence="1">The sequence shown here is derived from an EMBL/GenBank/DDBJ whole genome shotgun (WGS) entry which is preliminary data.</text>
</comment>
<dbReference type="SUPFAM" id="SSF56672">
    <property type="entry name" value="DNA/RNA polymerases"/>
    <property type="match status" value="1"/>
</dbReference>
<dbReference type="InterPro" id="IPR043502">
    <property type="entry name" value="DNA/RNA_pol_sf"/>
</dbReference>
<sequence>MLATEAARADKFVRGFRERVDHKTEEEGYAAAYCSAAKKLEIRTCFKCKQERHTADRCLIRLTGIAQNQGANAPQQDKVFATNRSEAKRAGMDLLATNHDSINCSCKKVVFNPPTGTSFKFKGVGTVVLPKVISAMKASNLLNQDTLSILASMVDIREVDVSLTSEPVVRDYPDVFPKELLGLPPHNEIDFAIEVKSDIVPISRAPHRITPAELKELKIQLQEFFDKGFI</sequence>
<evidence type="ECO:0000313" key="1">
    <source>
        <dbReference type="EMBL" id="TYK24208.1"/>
    </source>
</evidence>